<evidence type="ECO:0000256" key="1">
    <source>
        <dbReference type="SAM" id="MobiDB-lite"/>
    </source>
</evidence>
<name>A0A3A8AH09_9HYPH</name>
<accession>A0A3A8AH09</accession>
<sequence>MTINDTTIQERPSSASVERNGSFPEFDPAKYRAELSEFGLTEEQENELLTILWSIMVKFVYLGFDVKNCGQIFESFTQAAQGDSGAIDSSHSSQKEKPIGGRSHD</sequence>
<feature type="region of interest" description="Disordered" evidence="1">
    <location>
        <begin position="1"/>
        <end position="23"/>
    </location>
</feature>
<dbReference type="Proteomes" id="UP000246132">
    <property type="component" value="Unassembled WGS sequence"/>
</dbReference>
<protein>
    <submittedName>
        <fullName evidence="2">Uncharacterized protein</fullName>
    </submittedName>
</protein>
<dbReference type="AlphaFoldDB" id="A0A3A8AH09"/>
<evidence type="ECO:0000313" key="2">
    <source>
        <dbReference type="EMBL" id="RKF08648.1"/>
    </source>
</evidence>
<proteinExistence type="predicted"/>
<comment type="caution">
    <text evidence="2">The sequence shown here is derived from an EMBL/GenBank/DDBJ whole genome shotgun (WGS) entry which is preliminary data.</text>
</comment>
<keyword evidence="3" id="KW-1185">Reference proteome</keyword>
<reference evidence="2 3" key="1">
    <citation type="journal article" date="2018" name="Int. J. Syst. Bacteriol.">
        <title>Oceaniradius stylonemae gen. nov., sp. nov., isolated from a red alga, Stylonema cornu-cervi.</title>
        <authorList>
            <person name="Jeong S."/>
        </authorList>
    </citation>
    <scope>NUCLEOTIDE SEQUENCE [LARGE SCALE GENOMIC DNA]</scope>
    <source>
        <strain evidence="2 3">StC1</strain>
    </source>
</reference>
<feature type="compositionally biased region" description="Basic and acidic residues" evidence="1">
    <location>
        <begin position="93"/>
        <end position="105"/>
    </location>
</feature>
<organism evidence="2 3">
    <name type="scientific">Oceaniradius stylonematis</name>
    <dbReference type="NCBI Taxonomy" id="2184161"/>
    <lineage>
        <taxon>Bacteria</taxon>
        <taxon>Pseudomonadati</taxon>
        <taxon>Pseudomonadota</taxon>
        <taxon>Alphaproteobacteria</taxon>
        <taxon>Hyphomicrobiales</taxon>
        <taxon>Ahrensiaceae</taxon>
        <taxon>Oceaniradius</taxon>
    </lineage>
</organism>
<feature type="compositionally biased region" description="Polar residues" evidence="1">
    <location>
        <begin position="1"/>
        <end position="19"/>
    </location>
</feature>
<feature type="compositionally biased region" description="Polar residues" evidence="1">
    <location>
        <begin position="83"/>
        <end position="92"/>
    </location>
</feature>
<gene>
    <name evidence="2" type="ORF">DEM25_001315</name>
</gene>
<dbReference type="EMBL" id="QFWV02000001">
    <property type="protein sequence ID" value="RKF08648.1"/>
    <property type="molecule type" value="Genomic_DNA"/>
</dbReference>
<dbReference type="RefSeq" id="WP_109766708.1">
    <property type="nucleotide sequence ID" value="NZ_QFWV02000001.1"/>
</dbReference>
<evidence type="ECO:0000313" key="3">
    <source>
        <dbReference type="Proteomes" id="UP000246132"/>
    </source>
</evidence>
<feature type="region of interest" description="Disordered" evidence="1">
    <location>
        <begin position="83"/>
        <end position="105"/>
    </location>
</feature>
<dbReference type="OrthoDB" id="7876422at2"/>